<accession>A0ABX5M392</accession>
<dbReference type="Gene3D" id="3.90.1720.10">
    <property type="entry name" value="endopeptidase domain like (from Nostoc punctiforme)"/>
    <property type="match status" value="1"/>
</dbReference>
<protein>
    <recommendedName>
        <fullName evidence="3">NlpC/P60 domain-containing protein</fullName>
    </recommendedName>
</protein>
<evidence type="ECO:0008006" key="3">
    <source>
        <dbReference type="Google" id="ProtNLM"/>
    </source>
</evidence>
<gene>
    <name evidence="1" type="ORF">WH50_04935</name>
</gene>
<organism evidence="1 2">
    <name type="scientific">Pokkaliibacter plantistimulans</name>
    <dbReference type="NCBI Taxonomy" id="1635171"/>
    <lineage>
        <taxon>Bacteria</taxon>
        <taxon>Pseudomonadati</taxon>
        <taxon>Pseudomonadota</taxon>
        <taxon>Gammaproteobacteria</taxon>
        <taxon>Oceanospirillales</taxon>
        <taxon>Balneatrichaceae</taxon>
        <taxon>Pokkaliibacter</taxon>
    </lineage>
</organism>
<keyword evidence="2" id="KW-1185">Reference proteome</keyword>
<evidence type="ECO:0000313" key="2">
    <source>
        <dbReference type="Proteomes" id="UP000248090"/>
    </source>
</evidence>
<dbReference type="Proteomes" id="UP000248090">
    <property type="component" value="Unassembled WGS sequence"/>
</dbReference>
<reference evidence="1 2" key="1">
    <citation type="submission" date="2015-03" db="EMBL/GenBank/DDBJ databases">
        <authorList>
            <person name="Krishnan R."/>
            <person name="Midha S."/>
            <person name="Patil P.B."/>
            <person name="Rameshkumar N."/>
        </authorList>
    </citation>
    <scope>NUCLEOTIDE SEQUENCE [LARGE SCALE GENOMIC DNA]</scope>
    <source>
        <strain evidence="1 2">L1E11</strain>
    </source>
</reference>
<evidence type="ECO:0000313" key="1">
    <source>
        <dbReference type="EMBL" id="PXF32435.1"/>
    </source>
</evidence>
<comment type="caution">
    <text evidence="1">The sequence shown here is derived from an EMBL/GenBank/DDBJ whole genome shotgun (WGS) entry which is preliminary data.</text>
</comment>
<proteinExistence type="predicted"/>
<sequence>MASTQAAVAATVNSKAQTIIDLCEQHWDANTRNCSGFVKSVAADLGIQLTGQANSIIDQMQRSPWRILASGLEARRRAANGALVLGGLKADPHGHVVIVVDGPLSHGKYPTAYWGSLGGVAKKNTTINWSWGAADRDNVIYVCREW</sequence>
<dbReference type="EMBL" id="LAPT01000020">
    <property type="protein sequence ID" value="PXF32435.1"/>
    <property type="molecule type" value="Genomic_DNA"/>
</dbReference>
<dbReference type="RefSeq" id="WP_165838306.1">
    <property type="nucleotide sequence ID" value="NZ_CP177354.1"/>
</dbReference>
<name>A0ABX5M392_9GAMM</name>